<dbReference type="Gene3D" id="3.40.630.30">
    <property type="match status" value="1"/>
</dbReference>
<dbReference type="InterPro" id="IPR052742">
    <property type="entry name" value="Mito_N-acetyltransferase"/>
</dbReference>
<organism evidence="2 3">
    <name type="scientific">Paenarthrobacter ilicis</name>
    <dbReference type="NCBI Taxonomy" id="43665"/>
    <lineage>
        <taxon>Bacteria</taxon>
        <taxon>Bacillati</taxon>
        <taxon>Actinomycetota</taxon>
        <taxon>Actinomycetes</taxon>
        <taxon>Micrococcales</taxon>
        <taxon>Micrococcaceae</taxon>
        <taxon>Paenarthrobacter</taxon>
    </lineage>
</organism>
<proteinExistence type="predicted"/>
<dbReference type="EMBL" id="JAAOZD010000001">
    <property type="protein sequence ID" value="NIJ00132.1"/>
    <property type="molecule type" value="Genomic_DNA"/>
</dbReference>
<name>A0ABX0TCB1_9MICC</name>
<comment type="caution">
    <text evidence="2">The sequence shown here is derived from an EMBL/GenBank/DDBJ whole genome shotgun (WGS) entry which is preliminary data.</text>
</comment>
<gene>
    <name evidence="2" type="ORF">FHR86_000430</name>
</gene>
<dbReference type="PROSITE" id="PS51186">
    <property type="entry name" value="GNAT"/>
    <property type="match status" value="1"/>
</dbReference>
<keyword evidence="3" id="KW-1185">Reference proteome</keyword>
<dbReference type="PANTHER" id="PTHR43138">
    <property type="entry name" value="ACETYLTRANSFERASE, GNAT FAMILY"/>
    <property type="match status" value="1"/>
</dbReference>
<evidence type="ECO:0000259" key="1">
    <source>
        <dbReference type="PROSITE" id="PS51186"/>
    </source>
</evidence>
<feature type="domain" description="N-acetyltransferase" evidence="1">
    <location>
        <begin position="64"/>
        <end position="230"/>
    </location>
</feature>
<dbReference type="SUPFAM" id="SSF55729">
    <property type="entry name" value="Acyl-CoA N-acyltransferases (Nat)"/>
    <property type="match status" value="1"/>
</dbReference>
<dbReference type="PANTHER" id="PTHR43138:SF1">
    <property type="entry name" value="N-ACETYLTRANSFERASE ACA1"/>
    <property type="match status" value="1"/>
</dbReference>
<dbReference type="InterPro" id="IPR016181">
    <property type="entry name" value="Acyl_CoA_acyltransferase"/>
</dbReference>
<sequence length="230" mass="25100">MGEVCNDKKATRRINGTRILLTLTSQDIFALQKTVLLPGEAAIRQPRYVDNTASVGAVTQEQNFEIRPATSGDWPGIWSILEPVIREGETFTWDRDTTEGEARDKWTKEAPGQTFVAVARAGGKDAGRILGTGEFHANQAGGGRHVANAGYMVGANNSGQGIARALCAYSLEQAKAAGFRSMQYNAVVESNVRAVWLWQSMGFKILATVPEAFDHPEIGYVGLHVMYRKL</sequence>
<dbReference type="InterPro" id="IPR000182">
    <property type="entry name" value="GNAT_dom"/>
</dbReference>
<evidence type="ECO:0000313" key="2">
    <source>
        <dbReference type="EMBL" id="NIJ00132.1"/>
    </source>
</evidence>
<protein>
    <submittedName>
        <fullName evidence="2">L-amino acid N-acyltransferase YncA</fullName>
    </submittedName>
</protein>
<dbReference type="Pfam" id="PF00583">
    <property type="entry name" value="Acetyltransf_1"/>
    <property type="match status" value="1"/>
</dbReference>
<dbReference type="Proteomes" id="UP000802392">
    <property type="component" value="Unassembled WGS sequence"/>
</dbReference>
<reference evidence="2 3" key="1">
    <citation type="submission" date="2020-03" db="EMBL/GenBank/DDBJ databases">
        <title>Genomic Encyclopedia of Type Strains, Phase III (KMG-III): the genomes of soil and plant-associated and newly described type strains.</title>
        <authorList>
            <person name="Whitman W."/>
        </authorList>
    </citation>
    <scope>NUCLEOTIDE SEQUENCE [LARGE SCALE GENOMIC DNA]</scope>
    <source>
        <strain evidence="2 3">CECT 4207</strain>
    </source>
</reference>
<evidence type="ECO:0000313" key="3">
    <source>
        <dbReference type="Proteomes" id="UP000802392"/>
    </source>
</evidence>
<accession>A0ABX0TCB1</accession>